<dbReference type="EMBL" id="LXQA010247739">
    <property type="protein sequence ID" value="MCI37730.1"/>
    <property type="molecule type" value="Genomic_DNA"/>
</dbReference>
<organism evidence="1 2">
    <name type="scientific">Trifolium medium</name>
    <dbReference type="NCBI Taxonomy" id="97028"/>
    <lineage>
        <taxon>Eukaryota</taxon>
        <taxon>Viridiplantae</taxon>
        <taxon>Streptophyta</taxon>
        <taxon>Embryophyta</taxon>
        <taxon>Tracheophyta</taxon>
        <taxon>Spermatophyta</taxon>
        <taxon>Magnoliopsida</taxon>
        <taxon>eudicotyledons</taxon>
        <taxon>Gunneridae</taxon>
        <taxon>Pentapetalae</taxon>
        <taxon>rosids</taxon>
        <taxon>fabids</taxon>
        <taxon>Fabales</taxon>
        <taxon>Fabaceae</taxon>
        <taxon>Papilionoideae</taxon>
        <taxon>50 kb inversion clade</taxon>
        <taxon>NPAAA clade</taxon>
        <taxon>Hologalegina</taxon>
        <taxon>IRL clade</taxon>
        <taxon>Trifolieae</taxon>
        <taxon>Trifolium</taxon>
    </lineage>
</organism>
<keyword evidence="2" id="KW-1185">Reference proteome</keyword>
<comment type="caution">
    <text evidence="1">The sequence shown here is derived from an EMBL/GenBank/DDBJ whole genome shotgun (WGS) entry which is preliminary data.</text>
</comment>
<protein>
    <submittedName>
        <fullName evidence="1">Uncharacterized protein</fullName>
    </submittedName>
</protein>
<name>A0A392RPN7_9FABA</name>
<sequence>MKALVAPGPDGLPALFYHNYWDIIGQDITAM</sequence>
<evidence type="ECO:0000313" key="1">
    <source>
        <dbReference type="EMBL" id="MCI37730.1"/>
    </source>
</evidence>
<feature type="non-terminal residue" evidence="1">
    <location>
        <position position="31"/>
    </location>
</feature>
<reference evidence="1 2" key="1">
    <citation type="journal article" date="2018" name="Front. Plant Sci.">
        <title>Red Clover (Trifolium pratense) and Zigzag Clover (T. medium) - A Picture of Genomic Similarities and Differences.</title>
        <authorList>
            <person name="Dluhosova J."/>
            <person name="Istvanek J."/>
            <person name="Nedelnik J."/>
            <person name="Repkova J."/>
        </authorList>
    </citation>
    <scope>NUCLEOTIDE SEQUENCE [LARGE SCALE GENOMIC DNA]</scope>
    <source>
        <strain evidence="2">cv. 10/8</strain>
        <tissue evidence="1">Leaf</tissue>
    </source>
</reference>
<dbReference type="Proteomes" id="UP000265520">
    <property type="component" value="Unassembled WGS sequence"/>
</dbReference>
<proteinExistence type="predicted"/>
<accession>A0A392RPN7</accession>
<dbReference type="AlphaFoldDB" id="A0A392RPN7"/>
<evidence type="ECO:0000313" key="2">
    <source>
        <dbReference type="Proteomes" id="UP000265520"/>
    </source>
</evidence>